<proteinExistence type="predicted"/>
<gene>
    <name evidence="1" type="ordered locus">Halhy_3032</name>
</gene>
<dbReference type="EMBL" id="CP002691">
    <property type="protein sequence ID" value="AEE50895.1"/>
    <property type="molecule type" value="Genomic_DNA"/>
</dbReference>
<organism evidence="1 2">
    <name type="scientific">Haliscomenobacter hydrossis (strain ATCC 27775 / DSM 1100 / LMG 10767 / O)</name>
    <dbReference type="NCBI Taxonomy" id="760192"/>
    <lineage>
        <taxon>Bacteria</taxon>
        <taxon>Pseudomonadati</taxon>
        <taxon>Bacteroidota</taxon>
        <taxon>Saprospiria</taxon>
        <taxon>Saprospirales</taxon>
        <taxon>Haliscomenobacteraceae</taxon>
        <taxon>Haliscomenobacter</taxon>
    </lineage>
</organism>
<accession>F4L6R4</accession>
<dbReference type="AlphaFoldDB" id="F4L6R4"/>
<dbReference type="Proteomes" id="UP000008461">
    <property type="component" value="Chromosome"/>
</dbReference>
<reference key="2">
    <citation type="submission" date="2011-04" db="EMBL/GenBank/DDBJ databases">
        <title>Complete sequence of chromosome of Haliscomenobacter hydrossis DSM 1100.</title>
        <authorList>
            <consortium name="US DOE Joint Genome Institute (JGI-PGF)"/>
            <person name="Lucas S."/>
            <person name="Han J."/>
            <person name="Lapidus A."/>
            <person name="Bruce D."/>
            <person name="Goodwin L."/>
            <person name="Pitluck S."/>
            <person name="Peters L."/>
            <person name="Kyrpides N."/>
            <person name="Mavromatis K."/>
            <person name="Ivanova N."/>
            <person name="Ovchinnikova G."/>
            <person name="Pagani I."/>
            <person name="Daligault H."/>
            <person name="Detter J.C."/>
            <person name="Han C."/>
            <person name="Land M."/>
            <person name="Hauser L."/>
            <person name="Markowitz V."/>
            <person name="Cheng J.-F."/>
            <person name="Hugenholtz P."/>
            <person name="Woyke T."/>
            <person name="Wu D."/>
            <person name="Verbarg S."/>
            <person name="Frueling A."/>
            <person name="Brambilla E."/>
            <person name="Klenk H.-P."/>
            <person name="Eisen J.A."/>
        </authorList>
    </citation>
    <scope>NUCLEOTIDE SEQUENCE</scope>
    <source>
        <strain>DSM 1100</strain>
    </source>
</reference>
<name>F4L6R4_HALH1</name>
<sequence>MKNYAISVRNRLKLWAAFLKKSRLESLDFDGVVQHIQQEIKKHLVTIK</sequence>
<evidence type="ECO:0000313" key="2">
    <source>
        <dbReference type="Proteomes" id="UP000008461"/>
    </source>
</evidence>
<reference evidence="1 2" key="1">
    <citation type="journal article" date="2011" name="Stand. Genomic Sci.">
        <title>Complete genome sequence of Haliscomenobacter hydrossis type strain (O).</title>
        <authorList>
            <consortium name="US DOE Joint Genome Institute (JGI-PGF)"/>
            <person name="Daligault H."/>
            <person name="Lapidus A."/>
            <person name="Zeytun A."/>
            <person name="Nolan M."/>
            <person name="Lucas S."/>
            <person name="Del Rio T.G."/>
            <person name="Tice H."/>
            <person name="Cheng J.F."/>
            <person name="Tapia R."/>
            <person name="Han C."/>
            <person name="Goodwin L."/>
            <person name="Pitluck S."/>
            <person name="Liolios K."/>
            <person name="Pagani I."/>
            <person name="Ivanova N."/>
            <person name="Huntemann M."/>
            <person name="Mavromatis K."/>
            <person name="Mikhailova N."/>
            <person name="Pati A."/>
            <person name="Chen A."/>
            <person name="Palaniappan K."/>
            <person name="Land M."/>
            <person name="Hauser L."/>
            <person name="Brambilla E.M."/>
            <person name="Rohde M."/>
            <person name="Verbarg S."/>
            <person name="Goker M."/>
            <person name="Bristow J."/>
            <person name="Eisen J.A."/>
            <person name="Markowitz V."/>
            <person name="Hugenholtz P."/>
            <person name="Kyrpides N.C."/>
            <person name="Klenk H.P."/>
            <person name="Woyke T."/>
        </authorList>
    </citation>
    <scope>NUCLEOTIDE SEQUENCE [LARGE SCALE GENOMIC DNA]</scope>
    <source>
        <strain evidence="2">ATCC 27775 / DSM 1100 / LMG 10767 / O</strain>
    </source>
</reference>
<keyword evidence="2" id="KW-1185">Reference proteome</keyword>
<dbReference type="HOGENOM" id="CLU_3153472_0_0_10"/>
<evidence type="ECO:0000313" key="1">
    <source>
        <dbReference type="EMBL" id="AEE50895.1"/>
    </source>
</evidence>
<dbReference type="STRING" id="760192.Halhy_3032"/>
<dbReference type="KEGG" id="hhy:Halhy_3032"/>
<protein>
    <submittedName>
        <fullName evidence="1">Uncharacterized protein</fullName>
    </submittedName>
</protein>